<gene>
    <name evidence="1" type="ORF">C7T94_11120</name>
</gene>
<dbReference type="PROSITE" id="PS51257">
    <property type="entry name" value="PROKAR_LIPOPROTEIN"/>
    <property type="match status" value="1"/>
</dbReference>
<keyword evidence="2" id="KW-1185">Reference proteome</keyword>
<dbReference type="Proteomes" id="UP000240912">
    <property type="component" value="Unassembled WGS sequence"/>
</dbReference>
<evidence type="ECO:0000313" key="1">
    <source>
        <dbReference type="EMBL" id="PST83146.1"/>
    </source>
</evidence>
<dbReference type="AlphaFoldDB" id="A0A2T3HL49"/>
<protein>
    <submittedName>
        <fullName evidence="1">Uncharacterized protein</fullName>
    </submittedName>
</protein>
<dbReference type="EMBL" id="PYLS01000005">
    <property type="protein sequence ID" value="PST83146.1"/>
    <property type="molecule type" value="Genomic_DNA"/>
</dbReference>
<organism evidence="1 2">
    <name type="scientific">Pedobacter yulinensis</name>
    <dbReference type="NCBI Taxonomy" id="2126353"/>
    <lineage>
        <taxon>Bacteria</taxon>
        <taxon>Pseudomonadati</taxon>
        <taxon>Bacteroidota</taxon>
        <taxon>Sphingobacteriia</taxon>
        <taxon>Sphingobacteriales</taxon>
        <taxon>Sphingobacteriaceae</taxon>
        <taxon>Pedobacter</taxon>
    </lineage>
</organism>
<evidence type="ECO:0000313" key="2">
    <source>
        <dbReference type="Proteomes" id="UP000240912"/>
    </source>
</evidence>
<name>A0A2T3HL49_9SPHI</name>
<proteinExistence type="predicted"/>
<comment type="caution">
    <text evidence="1">The sequence shown here is derived from an EMBL/GenBank/DDBJ whole genome shotgun (WGS) entry which is preliminary data.</text>
</comment>
<reference evidence="1 2" key="1">
    <citation type="submission" date="2018-03" db="EMBL/GenBank/DDBJ databases">
        <authorList>
            <person name="Keele B.F."/>
        </authorList>
    </citation>
    <scope>NUCLEOTIDE SEQUENCE [LARGE SCALE GENOMIC DNA]</scope>
    <source>
        <strain evidence="1 2">YL28-9</strain>
    </source>
</reference>
<accession>A0A2T3HL49</accession>
<sequence length="109" mass="12081">MRTITPYEASVNYFSAGSGNIAVSCCSCYSQHNKITTRAMNLAIMPDTVSLEDYIPVTGRYINDRFDMQSSWCIKTGLASKSQVGHAGFISGRQAGRHHGRFGRRHLYG</sequence>